<evidence type="ECO:0000313" key="3">
    <source>
        <dbReference type="Proteomes" id="UP000297703"/>
    </source>
</evidence>
<dbReference type="GO" id="GO:0003743">
    <property type="term" value="F:translation initiation factor activity"/>
    <property type="evidence" value="ECO:0007669"/>
    <property type="project" value="UniProtKB-KW"/>
</dbReference>
<keyword evidence="2" id="KW-0648">Protein biosynthesis</keyword>
<dbReference type="AlphaFoldDB" id="A0A4D9DIE9"/>
<organism evidence="2 3">
    <name type="scientific">Platysternon megacephalum</name>
    <name type="common">big-headed turtle</name>
    <dbReference type="NCBI Taxonomy" id="55544"/>
    <lineage>
        <taxon>Eukaryota</taxon>
        <taxon>Metazoa</taxon>
        <taxon>Chordata</taxon>
        <taxon>Craniata</taxon>
        <taxon>Vertebrata</taxon>
        <taxon>Euteleostomi</taxon>
        <taxon>Archelosauria</taxon>
        <taxon>Testudinata</taxon>
        <taxon>Testudines</taxon>
        <taxon>Cryptodira</taxon>
        <taxon>Durocryptodira</taxon>
        <taxon>Testudinoidea</taxon>
        <taxon>Platysternidae</taxon>
        <taxon>Platysternon</taxon>
    </lineage>
</organism>
<evidence type="ECO:0000313" key="2">
    <source>
        <dbReference type="EMBL" id="TFJ97106.1"/>
    </source>
</evidence>
<keyword evidence="3" id="KW-1185">Reference proteome</keyword>
<feature type="region of interest" description="Disordered" evidence="1">
    <location>
        <begin position="39"/>
        <end position="61"/>
    </location>
</feature>
<evidence type="ECO:0000256" key="1">
    <source>
        <dbReference type="SAM" id="MobiDB-lite"/>
    </source>
</evidence>
<proteinExistence type="predicted"/>
<sequence length="143" mass="15732">MSASHNLNHRPGERFVERNPVESKLTRKECRPFCWFRRAPPSGRDSAGTHRNPSEQAESPAGCCSRHCSVNSAPVHEGHWLASPRVGFIVPVFSSACYILMGKGHRQSRWKPEARGSQRAGGQEGGTGSLLGTWRLSRAPTAQ</sequence>
<gene>
    <name evidence="2" type="ORF">DR999_PMT21063</name>
</gene>
<name>A0A4D9DIE9_9SAUR</name>
<dbReference type="EMBL" id="QXTE01000533">
    <property type="protein sequence ID" value="TFJ97106.1"/>
    <property type="molecule type" value="Genomic_DNA"/>
</dbReference>
<comment type="caution">
    <text evidence="2">The sequence shown here is derived from an EMBL/GenBank/DDBJ whole genome shotgun (WGS) entry which is preliminary data.</text>
</comment>
<feature type="region of interest" description="Disordered" evidence="1">
    <location>
        <begin position="105"/>
        <end position="143"/>
    </location>
</feature>
<accession>A0A4D9DIE9</accession>
<protein>
    <submittedName>
        <fullName evidence="2">Transcription initiation factor TFIID subunit 10</fullName>
    </submittedName>
</protein>
<dbReference type="Proteomes" id="UP000297703">
    <property type="component" value="Unassembled WGS sequence"/>
</dbReference>
<reference evidence="2 3" key="2">
    <citation type="submission" date="2019-04" db="EMBL/GenBank/DDBJ databases">
        <title>The genome sequence of big-headed turtle.</title>
        <authorList>
            <person name="Gong S."/>
        </authorList>
    </citation>
    <scope>NUCLEOTIDE SEQUENCE [LARGE SCALE GENOMIC DNA]</scope>
    <source>
        <strain evidence="2">DO16091913</strain>
        <tissue evidence="2">Muscle</tissue>
    </source>
</reference>
<reference evidence="2 3" key="1">
    <citation type="submission" date="2019-04" db="EMBL/GenBank/DDBJ databases">
        <title>Draft genome of the big-headed turtle Platysternon megacephalum.</title>
        <authorList>
            <person name="Gong S."/>
        </authorList>
    </citation>
    <scope>NUCLEOTIDE SEQUENCE [LARGE SCALE GENOMIC DNA]</scope>
    <source>
        <strain evidence="2">DO16091913</strain>
        <tissue evidence="2">Muscle</tissue>
    </source>
</reference>
<keyword evidence="2" id="KW-0396">Initiation factor</keyword>